<organism evidence="1 2">
    <name type="scientific">Mucilaginibacter ximonensis</name>
    <dbReference type="NCBI Taxonomy" id="538021"/>
    <lineage>
        <taxon>Bacteria</taxon>
        <taxon>Pseudomonadati</taxon>
        <taxon>Bacteroidota</taxon>
        <taxon>Sphingobacteriia</taxon>
        <taxon>Sphingobacteriales</taxon>
        <taxon>Sphingobacteriaceae</taxon>
        <taxon>Mucilaginibacter</taxon>
    </lineage>
</organism>
<name>A0ABW5YAX6_9SPHI</name>
<accession>A0ABW5YAX6</accession>
<evidence type="ECO:0000313" key="2">
    <source>
        <dbReference type="Proteomes" id="UP001597557"/>
    </source>
</evidence>
<sequence length="59" mass="7044">MKITDINGFDLEIDDLQLAIMQADDYRHMKHLNLEYQALDAKLQAYWDDVYQKLIQLQS</sequence>
<proteinExistence type="predicted"/>
<evidence type="ECO:0000313" key="1">
    <source>
        <dbReference type="EMBL" id="MFD2871951.1"/>
    </source>
</evidence>
<comment type="caution">
    <text evidence="1">The sequence shown here is derived from an EMBL/GenBank/DDBJ whole genome shotgun (WGS) entry which is preliminary data.</text>
</comment>
<dbReference type="RefSeq" id="WP_377183135.1">
    <property type="nucleotide sequence ID" value="NZ_JBHUPD010000001.1"/>
</dbReference>
<protein>
    <submittedName>
        <fullName evidence="1">Uncharacterized protein</fullName>
    </submittedName>
</protein>
<gene>
    <name evidence="1" type="ORF">ACFS5N_05695</name>
</gene>
<keyword evidence="2" id="KW-1185">Reference proteome</keyword>
<reference evidence="2" key="1">
    <citation type="journal article" date="2019" name="Int. J. Syst. Evol. Microbiol.">
        <title>The Global Catalogue of Microorganisms (GCM) 10K type strain sequencing project: providing services to taxonomists for standard genome sequencing and annotation.</title>
        <authorList>
            <consortium name="The Broad Institute Genomics Platform"/>
            <consortium name="The Broad Institute Genome Sequencing Center for Infectious Disease"/>
            <person name="Wu L."/>
            <person name="Ma J."/>
        </authorList>
    </citation>
    <scope>NUCLEOTIDE SEQUENCE [LARGE SCALE GENOMIC DNA]</scope>
    <source>
        <strain evidence="2">KCTC 22437</strain>
    </source>
</reference>
<dbReference type="Proteomes" id="UP001597557">
    <property type="component" value="Unassembled WGS sequence"/>
</dbReference>
<dbReference type="EMBL" id="JBHUPD010000001">
    <property type="protein sequence ID" value="MFD2871951.1"/>
    <property type="molecule type" value="Genomic_DNA"/>
</dbReference>